<reference evidence="2 3" key="1">
    <citation type="journal article" date="2013" name="ISME J.">
        <title>Metabolic model for the filamentous 'Candidatus Microthrix parvicella' based on genomic and metagenomic analyses.</title>
        <authorList>
            <person name="Jon McIlroy S."/>
            <person name="Kristiansen R."/>
            <person name="Albertsen M."/>
            <person name="Michael Karst S."/>
            <person name="Rossetti S."/>
            <person name="Lund Nielsen J."/>
            <person name="Tandoi V."/>
            <person name="James Seviour R."/>
            <person name="Nielsen P.H."/>
        </authorList>
    </citation>
    <scope>NUCLEOTIDE SEQUENCE [LARGE SCALE GENOMIC DNA]</scope>
    <source>
        <strain evidence="2 3">RN1</strain>
    </source>
</reference>
<feature type="compositionally biased region" description="Basic residues" evidence="1">
    <location>
        <begin position="1"/>
        <end position="10"/>
    </location>
</feature>
<name>R4YWL2_9ACTN</name>
<keyword evidence="3" id="KW-1185">Reference proteome</keyword>
<dbReference type="AlphaFoldDB" id="R4YWL2"/>
<comment type="caution">
    <text evidence="2">The sequence shown here is derived from an EMBL/GenBank/DDBJ whole genome shotgun (WGS) entry which is preliminary data.</text>
</comment>
<organism evidence="2 3">
    <name type="scientific">Candidatus Neomicrothrix parvicella RN1</name>
    <dbReference type="NCBI Taxonomy" id="1229780"/>
    <lineage>
        <taxon>Bacteria</taxon>
        <taxon>Bacillati</taxon>
        <taxon>Actinomycetota</taxon>
        <taxon>Acidimicrobiia</taxon>
        <taxon>Acidimicrobiales</taxon>
        <taxon>Microthrixaceae</taxon>
        <taxon>Candidatus Neomicrothrix</taxon>
    </lineage>
</organism>
<gene>
    <name evidence="2" type="ORF">BN381_110016</name>
</gene>
<protein>
    <submittedName>
        <fullName evidence="2">Uncharacterized protein</fullName>
    </submittedName>
</protein>
<dbReference type="EMBL" id="CANL01000003">
    <property type="protein sequence ID" value="CCM62350.1"/>
    <property type="molecule type" value="Genomic_DNA"/>
</dbReference>
<feature type="region of interest" description="Disordered" evidence="1">
    <location>
        <begin position="1"/>
        <end position="41"/>
    </location>
</feature>
<dbReference type="RefSeq" id="WP_012223688.1">
    <property type="nucleotide sequence ID" value="NZ_HG422565.1"/>
</dbReference>
<dbReference type="Proteomes" id="UP000018291">
    <property type="component" value="Unassembled WGS sequence"/>
</dbReference>
<sequence length="41" mass="4543">MTPRLSRRRPFALGRGYNGDGELGDGTSDTNRLIPVPVTWL</sequence>
<proteinExistence type="predicted"/>
<evidence type="ECO:0000313" key="2">
    <source>
        <dbReference type="EMBL" id="CCM62350.1"/>
    </source>
</evidence>
<dbReference type="HOGENOM" id="CLU_3267319_0_0_11"/>
<evidence type="ECO:0000313" key="3">
    <source>
        <dbReference type="Proteomes" id="UP000018291"/>
    </source>
</evidence>
<evidence type="ECO:0000256" key="1">
    <source>
        <dbReference type="SAM" id="MobiDB-lite"/>
    </source>
</evidence>
<accession>R4YWL2</accession>